<accession>A0AAX3JNN5</accession>
<dbReference type="Pfam" id="PF05833">
    <property type="entry name" value="NFACT_N"/>
    <property type="match status" value="1"/>
</dbReference>
<reference evidence="1" key="1">
    <citation type="submission" date="2022-12" db="EMBL/GenBank/DDBJ databases">
        <title>B. miyamotoi WGS.</title>
        <authorList>
            <person name="Gabriele M."/>
            <person name="Kuleshov K.V."/>
            <person name="Hepner S."/>
            <person name="Hoornstra D."/>
            <person name="Hovius J.W."/>
            <person name="Platonov A.E."/>
            <person name="Fingerle V."/>
            <person name="Strube C."/>
        </authorList>
    </citation>
    <scope>NUCLEOTIDE SEQUENCE</scope>
    <source>
        <strain evidence="1">ZStruIII14-9</strain>
    </source>
</reference>
<gene>
    <name evidence="1" type="ORF">O5404_02565</name>
</gene>
<name>A0AAX3JNN5_9SPIR</name>
<sequence length="100" mass="11769">MEAQREKGEMLLLNINKITKGMDEIILKNSKEEQIKIILDKTLLPKDNASKYFKEYKKNKNAFSLIQEQLKCAKIQYDTLISKISCTDKKIVTFWEIKKL</sequence>
<dbReference type="EMBL" id="CP114720">
    <property type="protein sequence ID" value="WAZ72233.1"/>
    <property type="molecule type" value="Genomic_DNA"/>
</dbReference>
<organism evidence="1 2">
    <name type="scientific">Borrelia miyamotoi</name>
    <dbReference type="NCBI Taxonomy" id="47466"/>
    <lineage>
        <taxon>Bacteria</taxon>
        <taxon>Pseudomonadati</taxon>
        <taxon>Spirochaetota</taxon>
        <taxon>Spirochaetia</taxon>
        <taxon>Spirochaetales</taxon>
        <taxon>Borreliaceae</taxon>
        <taxon>Borrelia</taxon>
    </lineage>
</organism>
<dbReference type="AlphaFoldDB" id="A0AAX3JNN5"/>
<protein>
    <submittedName>
        <fullName evidence="1">NFACT family protein</fullName>
    </submittedName>
</protein>
<evidence type="ECO:0000313" key="1">
    <source>
        <dbReference type="EMBL" id="WAZ72233.1"/>
    </source>
</evidence>
<proteinExistence type="predicted"/>
<evidence type="ECO:0000313" key="2">
    <source>
        <dbReference type="Proteomes" id="UP001164513"/>
    </source>
</evidence>
<dbReference type="Proteomes" id="UP001164513">
    <property type="component" value="Chromosome"/>
</dbReference>